<dbReference type="Gene3D" id="3.50.50.60">
    <property type="entry name" value="FAD/NAD(P)-binding domain"/>
    <property type="match status" value="1"/>
</dbReference>
<accession>A0A8J6CBB6</accession>
<dbReference type="PANTHER" id="PTHR32098:SF5">
    <property type="entry name" value="LYCOPENE BETA_EPSILON CYCLASE PROTEIN"/>
    <property type="match status" value="1"/>
</dbReference>
<reference evidence="1" key="1">
    <citation type="submission" date="2021-05" db="EMBL/GenBank/DDBJ databases">
        <title>The genome of the haptophyte Pavlova lutheri (Diacronema luteri, Pavlovales) - a model for lipid biosynthesis in eukaryotic algae.</title>
        <authorList>
            <person name="Hulatt C.J."/>
            <person name="Posewitz M.C."/>
        </authorList>
    </citation>
    <scope>NUCLEOTIDE SEQUENCE</scope>
    <source>
        <strain evidence="1">NIVA-4/92</strain>
    </source>
</reference>
<proteinExistence type="predicted"/>
<dbReference type="EMBL" id="JAGTXO010000004">
    <property type="protein sequence ID" value="KAG8468547.1"/>
    <property type="molecule type" value="Genomic_DNA"/>
</dbReference>
<dbReference type="PANTHER" id="PTHR32098">
    <property type="entry name" value="LYCOPENE BETA/EPSILON CYCLASE PROTEIN"/>
    <property type="match status" value="1"/>
</dbReference>
<comment type="caution">
    <text evidence="1">The sequence shown here is derived from an EMBL/GenBank/DDBJ whole genome shotgun (WGS) entry which is preliminary data.</text>
</comment>
<dbReference type="OrthoDB" id="4211at2759"/>
<sequence length="560" mass="59978">MERLNARQSGGAGGGTSWEALQRLDDAWTRLRTMPTGTAAGPPPAFVREHLNQPLGASAQFDVLVCGGTIGIFIACALALRGLKVAVLERAPELRGREQDWNISRKELAELVASGVLTAGEVEEAIGIEFNPMRCGFAADEGGAGARAEAVEVWTDDVLNVGVRPDALIRFARARFEASGGVVREGTALGSLDVFSDGVRAPLFARRGAPAETVSARLVLDAMGNASPILAQQRHGVKPDGVCLVVGTLASGYVPKRNLHGDIIATSTPLTFGGERNASPMQIFWEAFPASSGPSDRTTYMFTYVDAEPARPSLLELLERYWELLPQYQSVELDSLTVQRVLFGFFPAHRASPTAPAFSRVLPVGDAGGLQSPLSFGGFGALTRHLDRIVSGIDRALACEALSAAELGWLQPYMPNLSAPWLFQKAMSAPVGASPSRDDINGLLRINFRVMERLGEPVLKPFLQDVPQFGALALTIGGMMIDSPLAMPGLLARMGPVAVAEWSMHMAAMVTYTAADMVLREPLRSAADSLSPKARHQLLCALDAWRFGSGLDYELGENEE</sequence>
<evidence type="ECO:0000313" key="1">
    <source>
        <dbReference type="EMBL" id="KAG8468547.1"/>
    </source>
</evidence>
<evidence type="ECO:0000313" key="2">
    <source>
        <dbReference type="Proteomes" id="UP000751190"/>
    </source>
</evidence>
<dbReference type="OMA" id="YANFQSM"/>
<gene>
    <name evidence="1" type="ORF">KFE25_013630</name>
</gene>
<evidence type="ECO:0008006" key="3">
    <source>
        <dbReference type="Google" id="ProtNLM"/>
    </source>
</evidence>
<dbReference type="AlphaFoldDB" id="A0A8J6CBB6"/>
<dbReference type="SUPFAM" id="SSF51905">
    <property type="entry name" value="FAD/NAD(P)-binding domain"/>
    <property type="match status" value="1"/>
</dbReference>
<organism evidence="1 2">
    <name type="scientific">Diacronema lutheri</name>
    <name type="common">Unicellular marine alga</name>
    <name type="synonym">Monochrysis lutheri</name>
    <dbReference type="NCBI Taxonomy" id="2081491"/>
    <lineage>
        <taxon>Eukaryota</taxon>
        <taxon>Haptista</taxon>
        <taxon>Haptophyta</taxon>
        <taxon>Pavlovophyceae</taxon>
        <taxon>Pavlovales</taxon>
        <taxon>Pavlovaceae</taxon>
        <taxon>Diacronema</taxon>
    </lineage>
</organism>
<dbReference type="InterPro" id="IPR036188">
    <property type="entry name" value="FAD/NAD-bd_sf"/>
</dbReference>
<name>A0A8J6CBB6_DIALT</name>
<keyword evidence="2" id="KW-1185">Reference proteome</keyword>
<protein>
    <recommendedName>
        <fullName evidence="3">FAD-dependent oxidoreductase</fullName>
    </recommendedName>
</protein>
<dbReference type="Proteomes" id="UP000751190">
    <property type="component" value="Unassembled WGS sequence"/>
</dbReference>